<reference evidence="3" key="1">
    <citation type="submission" date="2010-02" db="EMBL/GenBank/DDBJ databases">
        <title>The Genome Sequence of Prevotella oris strain C735.</title>
        <authorList>
            <consortium name="The Broad Institute Genome Sequencing Platform"/>
            <person name="Ward D."/>
            <person name="Feldgarden M."/>
            <person name="Earl A."/>
            <person name="Young S.K."/>
            <person name="Zeng Q."/>
            <person name="Koehrsen M."/>
            <person name="Alvarado L."/>
            <person name="Berlin A."/>
            <person name="Bochicchio J."/>
            <person name="Borenstein D."/>
            <person name="Chapman S.B."/>
            <person name="Chen Z."/>
            <person name="Engels R."/>
            <person name="Freedman E."/>
            <person name="Gellesch M."/>
            <person name="Goldberg J."/>
            <person name="Griggs A."/>
            <person name="Gujja S."/>
            <person name="Heilman E."/>
            <person name="Heiman D."/>
            <person name="Hepburn T."/>
            <person name="Howarth C."/>
            <person name="Jen D."/>
            <person name="Larson L."/>
            <person name="Mehta T."/>
            <person name="Park D."/>
            <person name="Pearson M."/>
            <person name="Roberts A."/>
            <person name="Saif S."/>
            <person name="Shea T."/>
            <person name="Shenoy N."/>
            <person name="Sisk P."/>
            <person name="Stolte C."/>
            <person name="Sykes S."/>
            <person name="Thomson T."/>
            <person name="Walk T."/>
            <person name="White J."/>
            <person name="Yandava C."/>
            <person name="Sibley C.D."/>
            <person name="Field T.R."/>
            <person name="Grinwis M."/>
            <person name="Eshaghurshan C.S."/>
            <person name="Surette M.G."/>
            <person name="Haas B."/>
            <person name="Nusbaum C."/>
            <person name="Birren B."/>
        </authorList>
    </citation>
    <scope>NUCLEOTIDE SEQUENCE [LARGE SCALE GENOMIC DNA]</scope>
    <source>
        <strain evidence="3">C505</strain>
    </source>
</reference>
<organism evidence="2 3">
    <name type="scientific">Actinomyces viscosus C505</name>
    <dbReference type="NCBI Taxonomy" id="562973"/>
    <lineage>
        <taxon>Bacteria</taxon>
        <taxon>Bacillati</taxon>
        <taxon>Actinomycetota</taxon>
        <taxon>Actinomycetes</taxon>
        <taxon>Actinomycetales</taxon>
        <taxon>Actinomycetaceae</taxon>
        <taxon>Actinomyces</taxon>
    </lineage>
</organism>
<feature type="compositionally biased region" description="Polar residues" evidence="1">
    <location>
        <begin position="73"/>
        <end position="82"/>
    </location>
</feature>
<accession>F2UUM1</accession>
<dbReference type="AlphaFoldDB" id="F2UUM1"/>
<evidence type="ECO:0008006" key="4">
    <source>
        <dbReference type="Google" id="ProtNLM"/>
    </source>
</evidence>
<feature type="region of interest" description="Disordered" evidence="1">
    <location>
        <begin position="32"/>
        <end position="101"/>
    </location>
</feature>
<dbReference type="Proteomes" id="UP000004668">
    <property type="component" value="Unassembled WGS sequence"/>
</dbReference>
<evidence type="ECO:0000256" key="1">
    <source>
        <dbReference type="SAM" id="MobiDB-lite"/>
    </source>
</evidence>
<feature type="compositionally biased region" description="Basic residues" evidence="1">
    <location>
        <begin position="41"/>
        <end position="52"/>
    </location>
</feature>
<reference evidence="2 3" key="2">
    <citation type="submission" date="2011-10" db="EMBL/GenBank/DDBJ databases">
        <title>The Genome Sequence of Actinomyces viscosus C505.</title>
        <authorList>
            <consortium name="The Broad Institute Genome Sequencing Platform"/>
            <consortium name="The Broad Institute Genome Sequencing Center for Infectious Disease"/>
            <person name="Earl A."/>
            <person name="Ward D."/>
            <person name="Feldgarden M."/>
            <person name="Gevers D."/>
            <person name="Sibley C.D."/>
            <person name="Field T.R."/>
            <person name="Grinwis M."/>
            <person name="Eshaghurshan C.S."/>
            <person name="Surette M.G."/>
            <person name="Young S.K."/>
            <person name="Zeng Q."/>
            <person name="Gargeya S."/>
            <person name="Fitzgerald M."/>
            <person name="Haas B."/>
            <person name="Abouelleil A."/>
            <person name="Alvarado L."/>
            <person name="Arachchi H.M."/>
            <person name="Berlin A."/>
            <person name="Brown A."/>
            <person name="Chapman S.B."/>
            <person name="Chen Z."/>
            <person name="Dunbar C."/>
            <person name="Freedman E."/>
            <person name="Gearin G."/>
            <person name="Goldberg J."/>
            <person name="Griggs A."/>
            <person name="Gujja S."/>
            <person name="Heiman D."/>
            <person name="Howarth C."/>
            <person name="Larson L."/>
            <person name="Lui A."/>
            <person name="MacDonald P.J.P."/>
            <person name="Montmayeur A."/>
            <person name="Murphy C."/>
            <person name="Neiman D."/>
            <person name="Pearson M."/>
            <person name="Priest M."/>
            <person name="Roberts A."/>
            <person name="Saif S."/>
            <person name="Shea T."/>
            <person name="Shenoy N."/>
            <person name="Sisk P."/>
            <person name="Stolte C."/>
            <person name="Sykes S."/>
            <person name="Wortman J."/>
            <person name="Nusbaum C."/>
            <person name="Birren B."/>
        </authorList>
    </citation>
    <scope>NUCLEOTIDE SEQUENCE [LARGE SCALE GENOMIC DNA]</scope>
    <source>
        <strain evidence="2 3">C505</strain>
    </source>
</reference>
<comment type="caution">
    <text evidence="2">The sequence shown here is derived from an EMBL/GenBank/DDBJ whole genome shotgun (WGS) entry which is preliminary data.</text>
</comment>
<name>F2UUM1_ACTVI</name>
<protein>
    <recommendedName>
        <fullName evidence="4">Tat pathway signal protein</fullName>
    </recommendedName>
</protein>
<dbReference type="HOGENOM" id="CLU_828035_0_0_11"/>
<sequence>MRLRARASARWRGSLRGSWAAMVVLPPVLARAEGSDGRGQHSQHGRGGRRRDHATCRLWEDSPVNTRRAPLPAQSNGSQPPSSDRVGARPRTSGDNGAAGHGLTRRAMVLAVGTAVTAALSGCGLRLGKGSPASLPSASASETARDGLARQAALISSTAGVVAQAGGGDATTTGLAEGVKQTADAQLETLGGVWQPWPSQVPSAYPTVAPVPSASAGASAQDLATALADGSTLARRAAIAAASEQDARLFTSLTVAWSLQHDLFQPPSSADKSRVEVAQGSKISSGLLTSYDAARYAMEELAARSDDSQRTRAIADAKAATSVVNAAVAAGSEDKRLGAYAAPSESTDPSVSTQVLWARQVWSVIVSSEVQEAGSAKASSPAREAAVTGAVDAARRATAWGADFSSLPGYAA</sequence>
<dbReference type="eggNOG" id="ENOG5033HJF">
    <property type="taxonomic scope" value="Bacteria"/>
</dbReference>
<proteinExistence type="predicted"/>
<evidence type="ECO:0000313" key="2">
    <source>
        <dbReference type="EMBL" id="EGE38774.1"/>
    </source>
</evidence>
<evidence type="ECO:0000313" key="3">
    <source>
        <dbReference type="Proteomes" id="UP000004668"/>
    </source>
</evidence>
<gene>
    <name evidence="2" type="ORF">HMPREF0059_00118</name>
</gene>
<dbReference type="EMBL" id="ACRE02000014">
    <property type="protein sequence ID" value="EGE38774.1"/>
    <property type="molecule type" value="Genomic_DNA"/>
</dbReference>